<comment type="caution">
    <text evidence="2">The sequence shown here is derived from an EMBL/GenBank/DDBJ whole genome shotgun (WGS) entry which is preliminary data.</text>
</comment>
<feature type="compositionally biased region" description="Pro residues" evidence="1">
    <location>
        <begin position="124"/>
        <end position="139"/>
    </location>
</feature>
<dbReference type="EMBL" id="WIWV01000111">
    <property type="protein sequence ID" value="KAF7713626.1"/>
    <property type="molecule type" value="Genomic_DNA"/>
</dbReference>
<proteinExistence type="predicted"/>
<dbReference type="AlphaFoldDB" id="A0A8J8WG08"/>
<evidence type="ECO:0000256" key="1">
    <source>
        <dbReference type="SAM" id="MobiDB-lite"/>
    </source>
</evidence>
<evidence type="ECO:0000313" key="3">
    <source>
        <dbReference type="Proteomes" id="UP000631181"/>
    </source>
</evidence>
<protein>
    <submittedName>
        <fullName evidence="2">Uncharacterized protein</fullName>
    </submittedName>
</protein>
<feature type="region of interest" description="Disordered" evidence="1">
    <location>
        <begin position="159"/>
        <end position="227"/>
    </location>
</feature>
<organism evidence="2 3">
    <name type="scientific">Penicillium ucsense</name>
    <dbReference type="NCBI Taxonomy" id="2839758"/>
    <lineage>
        <taxon>Eukaryota</taxon>
        <taxon>Fungi</taxon>
        <taxon>Dikarya</taxon>
        <taxon>Ascomycota</taxon>
        <taxon>Pezizomycotina</taxon>
        <taxon>Eurotiomycetes</taxon>
        <taxon>Eurotiomycetidae</taxon>
        <taxon>Eurotiales</taxon>
        <taxon>Aspergillaceae</taxon>
        <taxon>Penicillium</taxon>
    </lineage>
</organism>
<dbReference type="Proteomes" id="UP000631181">
    <property type="component" value="Unassembled WGS sequence"/>
</dbReference>
<dbReference type="OrthoDB" id="4365646at2759"/>
<evidence type="ECO:0000313" key="2">
    <source>
        <dbReference type="EMBL" id="KAF7713626.1"/>
    </source>
</evidence>
<keyword evidence="3" id="KW-1185">Reference proteome</keyword>
<gene>
    <name evidence="2" type="ORF">PECM_000850</name>
</gene>
<feature type="compositionally biased region" description="Low complexity" evidence="1">
    <location>
        <begin position="55"/>
        <end position="72"/>
    </location>
</feature>
<feature type="compositionally biased region" description="Polar residues" evidence="1">
    <location>
        <begin position="331"/>
        <end position="354"/>
    </location>
</feature>
<feature type="region of interest" description="Disordered" evidence="1">
    <location>
        <begin position="38"/>
        <end position="89"/>
    </location>
</feature>
<feature type="compositionally biased region" description="Low complexity" evidence="1">
    <location>
        <begin position="313"/>
        <end position="326"/>
    </location>
</feature>
<feature type="region of interest" description="Disordered" evidence="1">
    <location>
        <begin position="516"/>
        <end position="600"/>
    </location>
</feature>
<feature type="region of interest" description="Disordered" evidence="1">
    <location>
        <begin position="307"/>
        <end position="381"/>
    </location>
</feature>
<sequence>MTQQLEDLKKQRLIAELQEKILAEQQAIEATRQRLSLATAAASISPQNSPAPLLAHSSVPSPGPASSAPHTPQHQPVERPPASAPRASPTINASTISATAVVATLPRPAAPAVQQLQTLKRPAPAPALVPAPAPAPAPTPAAVSVSPVKPLQISSVQSASIPTTPAKKPTSFVTNGTLTPTNPSTQVNSASTTPAKQQQQGQLQWYERPRTPGAPNESSRDKIPEYTGETQDNYANFITALEAHFAKAPKYYTKECDYRRVKLALEHVCPAERERWYASSDRTATWYGFRAFLVKDTVRKLKAAEQARSARKSVSASPAPTPAAEPRQPVVGTTTQSSGVQQAQPLVASIQPTIPSQPAPVTQPTTPAVASPATNAGPMAPPPFRIPPSSAKPVAQAQVNEPKTPNPTTPVRIKVETAVTPVDTHKKPSARSEEAYARYRNGQQEPGETVSLFSAWLQRLLPDIDVELSLEDRMGFLKRGVVSAVRNRAHRPFTYFKTYADYVSYLQDIEDTLPQRQAEMKQPSSSHGKESERSSSYRSGISSEQPRRRSPSVSRGRSADRDASYRSSRGLSRAPSVRASSIARPSASSRGPSPPPPNIQLTAANTFFSCRQLISGMEDHFQNHRRYFIDDSKKVSCAEQFLAPVVSDAYRTFSSRRALPITWFDFCVFLLNYSSSSHRAPDAIMKYNNSYQRANQSIWDFALWIQQYAPHYQKGDKDERKHLLEHSRQELQMAARQNYKGYPTLASYV</sequence>
<feature type="region of interest" description="Disordered" evidence="1">
    <location>
        <begin position="124"/>
        <end position="143"/>
    </location>
</feature>
<accession>A0A8J8WG08</accession>
<name>A0A8J8WG08_9EURO</name>
<feature type="compositionally biased region" description="Low complexity" evidence="1">
    <location>
        <begin position="359"/>
        <end position="374"/>
    </location>
</feature>
<feature type="compositionally biased region" description="Polar residues" evidence="1">
    <location>
        <begin position="171"/>
        <end position="203"/>
    </location>
</feature>
<feature type="compositionally biased region" description="Low complexity" evidence="1">
    <location>
        <begin position="565"/>
        <end position="591"/>
    </location>
</feature>
<reference evidence="2" key="1">
    <citation type="journal article" date="2020" name="Front. Microbiol.">
        <title>Gene regulatory networks of Penicillium echinulatum 2HH and Penicillium oxalicum 114-2 inferred by a computational biology approach.</title>
        <authorList>
            <person name="Lenz A.R."/>
            <person name="Galan-Vasquez E."/>
            <person name="Balbinot E."/>
            <person name="De Abreu F.P."/>
            <person name="De Oliveira N.S."/>
            <person name="Da Rosa L.O."/>
            <person name="De Avila E Silva S."/>
            <person name="Camassola M."/>
            <person name="Dillon A.J.P."/>
            <person name="Perez-Rueda E."/>
        </authorList>
    </citation>
    <scope>NUCLEOTIDE SEQUENCE</scope>
    <source>
        <strain evidence="2">S1M29</strain>
    </source>
</reference>